<dbReference type="InterPro" id="IPR050297">
    <property type="entry name" value="LipidA_mod_glycosyltrf_83"/>
</dbReference>
<protein>
    <submittedName>
        <fullName evidence="10">4-amino-4-deoxy-L-arabinose transferase</fullName>
    </submittedName>
</protein>
<keyword evidence="7 8" id="KW-0472">Membrane</keyword>
<keyword evidence="3" id="KW-0328">Glycosyltransferase</keyword>
<evidence type="ECO:0000256" key="4">
    <source>
        <dbReference type="ARBA" id="ARBA00022679"/>
    </source>
</evidence>
<evidence type="ECO:0000256" key="8">
    <source>
        <dbReference type="SAM" id="Phobius"/>
    </source>
</evidence>
<feature type="transmembrane region" description="Helical" evidence="8">
    <location>
        <begin position="140"/>
        <end position="156"/>
    </location>
</feature>
<evidence type="ECO:0000256" key="6">
    <source>
        <dbReference type="ARBA" id="ARBA00022989"/>
    </source>
</evidence>
<evidence type="ECO:0000256" key="2">
    <source>
        <dbReference type="ARBA" id="ARBA00022475"/>
    </source>
</evidence>
<evidence type="ECO:0000313" key="10">
    <source>
        <dbReference type="EMBL" id="RXG21736.1"/>
    </source>
</evidence>
<feature type="transmembrane region" description="Helical" evidence="8">
    <location>
        <begin position="56"/>
        <end position="77"/>
    </location>
</feature>
<feature type="transmembrane region" description="Helical" evidence="8">
    <location>
        <begin position="347"/>
        <end position="366"/>
    </location>
</feature>
<keyword evidence="4 10" id="KW-0808">Transferase</keyword>
<evidence type="ECO:0000256" key="1">
    <source>
        <dbReference type="ARBA" id="ARBA00004651"/>
    </source>
</evidence>
<feature type="transmembrane region" description="Helical" evidence="8">
    <location>
        <begin position="316"/>
        <end position="335"/>
    </location>
</feature>
<dbReference type="GO" id="GO:0005886">
    <property type="term" value="C:plasma membrane"/>
    <property type="evidence" value="ECO:0007669"/>
    <property type="project" value="UniProtKB-SubCell"/>
</dbReference>
<feature type="domain" description="Glycosyltransferase RgtA/B/C/D-like" evidence="9">
    <location>
        <begin position="64"/>
        <end position="220"/>
    </location>
</feature>
<keyword evidence="6 8" id="KW-1133">Transmembrane helix</keyword>
<name>A0A4Q0P6K2_9FLAO</name>
<dbReference type="InterPro" id="IPR038731">
    <property type="entry name" value="RgtA/B/C-like"/>
</dbReference>
<dbReference type="Proteomes" id="UP000289859">
    <property type="component" value="Unassembled WGS sequence"/>
</dbReference>
<feature type="transmembrane region" description="Helical" evidence="8">
    <location>
        <begin position="204"/>
        <end position="225"/>
    </location>
</feature>
<dbReference type="EMBL" id="QOVK01000007">
    <property type="protein sequence ID" value="RXG21736.1"/>
    <property type="molecule type" value="Genomic_DNA"/>
</dbReference>
<dbReference type="OrthoDB" id="9792789at2"/>
<keyword evidence="11" id="KW-1185">Reference proteome</keyword>
<dbReference type="Pfam" id="PF13231">
    <property type="entry name" value="PMT_2"/>
    <property type="match status" value="1"/>
</dbReference>
<evidence type="ECO:0000256" key="3">
    <source>
        <dbReference type="ARBA" id="ARBA00022676"/>
    </source>
</evidence>
<evidence type="ECO:0000256" key="5">
    <source>
        <dbReference type="ARBA" id="ARBA00022692"/>
    </source>
</evidence>
<dbReference type="AlphaFoldDB" id="A0A4Q0P6K2"/>
<accession>A0A4Q0P6K2</accession>
<sequence length="550" mass="63154">MKFKTSIDYIYGLFLAVILVLLLLDLGSYGLAETSEARYAEIGREMFLSGDYLNPKLLEIFHFHKPPITYYLTALGYKLFGITEFGARFFLQVAILLQLLFVYGISNLLFQNKRISLLSGLIYFSMPLVLISSRNLTTDAYLTTFILASIYCWQYYTQKGTLSFLYLFYSAIGLALLTKGPVALVFITVYIVTYKLVFKTKTRLSMHAVLGICICIAIGASWYILVMIENPKLWTYFVEKQLLSRINSDSFNRGKPFWYYIPILIGLLLPWLIGSLFNFRLKLKALAKLGKEEQVLFYSSLVLLLIFSLFKTKLILYILPVFWMLALIIATRLYTSTSKTRKYINGTYLILLGVILVSILGCWYFKPVFIKIPITTSLLAFSVILIVCAFFYVIQIHDVLKTAFLAALFNLVLLVISPSILKNNSALINSTKELTRFINLKSDGADKTIVIDDYLLSSIPFYTGEYPITLKNKHNTTAREVQFQNDSQWQENLWDEKDSLTLLKLTALAKKKNTYLLARKKRGLSKPISHLAELFKNKKVSSKWIMYYND</sequence>
<feature type="transmembrane region" description="Helical" evidence="8">
    <location>
        <begin position="372"/>
        <end position="394"/>
    </location>
</feature>
<dbReference type="GO" id="GO:0009103">
    <property type="term" value="P:lipopolysaccharide biosynthetic process"/>
    <property type="evidence" value="ECO:0007669"/>
    <property type="project" value="UniProtKB-ARBA"/>
</dbReference>
<feature type="transmembrane region" description="Helical" evidence="8">
    <location>
        <begin position="403"/>
        <end position="421"/>
    </location>
</feature>
<dbReference type="PANTHER" id="PTHR33908">
    <property type="entry name" value="MANNOSYLTRANSFERASE YKCB-RELATED"/>
    <property type="match status" value="1"/>
</dbReference>
<feature type="transmembrane region" description="Helical" evidence="8">
    <location>
        <begin position="168"/>
        <end position="192"/>
    </location>
</feature>
<evidence type="ECO:0000256" key="7">
    <source>
        <dbReference type="ARBA" id="ARBA00023136"/>
    </source>
</evidence>
<feature type="transmembrane region" description="Helical" evidence="8">
    <location>
        <begin position="295"/>
        <end position="310"/>
    </location>
</feature>
<gene>
    <name evidence="10" type="ORF">DSM02_1981</name>
</gene>
<comment type="caution">
    <text evidence="10">The sequence shown here is derived from an EMBL/GenBank/DDBJ whole genome shotgun (WGS) entry which is preliminary data.</text>
</comment>
<reference evidence="10 11" key="1">
    <citation type="submission" date="2018-07" db="EMBL/GenBank/DDBJ databases">
        <title>Leeuwenhoekiella genomics.</title>
        <authorList>
            <person name="Tahon G."/>
            <person name="Willems A."/>
        </authorList>
    </citation>
    <scope>NUCLEOTIDE SEQUENCE [LARGE SCALE GENOMIC DNA]</scope>
    <source>
        <strain evidence="10 11">LMG 29608</strain>
    </source>
</reference>
<dbReference type="GO" id="GO:0016763">
    <property type="term" value="F:pentosyltransferase activity"/>
    <property type="evidence" value="ECO:0007669"/>
    <property type="project" value="TreeGrafter"/>
</dbReference>
<evidence type="ECO:0000259" key="9">
    <source>
        <dbReference type="Pfam" id="PF13231"/>
    </source>
</evidence>
<comment type="subcellular location">
    <subcellularLocation>
        <location evidence="1">Cell membrane</location>
        <topology evidence="1">Multi-pass membrane protein</topology>
    </subcellularLocation>
</comment>
<keyword evidence="2" id="KW-1003">Cell membrane</keyword>
<feature type="transmembrane region" description="Helical" evidence="8">
    <location>
        <begin position="257"/>
        <end position="274"/>
    </location>
</feature>
<evidence type="ECO:0000313" key="11">
    <source>
        <dbReference type="Proteomes" id="UP000289859"/>
    </source>
</evidence>
<feature type="transmembrane region" description="Helical" evidence="8">
    <location>
        <begin position="89"/>
        <end position="109"/>
    </location>
</feature>
<keyword evidence="5 8" id="KW-0812">Transmembrane</keyword>
<dbReference type="RefSeq" id="WP_128765443.1">
    <property type="nucleotide sequence ID" value="NZ_JBHUOO010000036.1"/>
</dbReference>
<proteinExistence type="predicted"/>
<feature type="transmembrane region" description="Helical" evidence="8">
    <location>
        <begin position="115"/>
        <end position="133"/>
    </location>
</feature>
<dbReference type="PANTHER" id="PTHR33908:SF3">
    <property type="entry name" value="UNDECAPRENYL PHOSPHATE-ALPHA-4-AMINO-4-DEOXY-L-ARABINOSE ARABINOSYL TRANSFERASE"/>
    <property type="match status" value="1"/>
</dbReference>
<organism evidence="10 11">
    <name type="scientific">Leeuwenhoekiella polynyae</name>
    <dbReference type="NCBI Taxonomy" id="1550906"/>
    <lineage>
        <taxon>Bacteria</taxon>
        <taxon>Pseudomonadati</taxon>
        <taxon>Bacteroidota</taxon>
        <taxon>Flavobacteriia</taxon>
        <taxon>Flavobacteriales</taxon>
        <taxon>Flavobacteriaceae</taxon>
        <taxon>Leeuwenhoekiella</taxon>
    </lineage>
</organism>
<dbReference type="GO" id="GO:0010041">
    <property type="term" value="P:response to iron(III) ion"/>
    <property type="evidence" value="ECO:0007669"/>
    <property type="project" value="TreeGrafter"/>
</dbReference>